<keyword evidence="4" id="KW-0479">Metal-binding</keyword>
<evidence type="ECO:0000259" key="8">
    <source>
        <dbReference type="Pfam" id="PF01850"/>
    </source>
</evidence>
<evidence type="ECO:0000256" key="1">
    <source>
        <dbReference type="ARBA" id="ARBA00001946"/>
    </source>
</evidence>
<keyword evidence="5" id="KW-0378">Hydrolase</keyword>
<dbReference type="GO" id="GO:0046872">
    <property type="term" value="F:metal ion binding"/>
    <property type="evidence" value="ECO:0007669"/>
    <property type="project" value="UniProtKB-KW"/>
</dbReference>
<dbReference type="Pfam" id="PF01850">
    <property type="entry name" value="PIN"/>
    <property type="match status" value="1"/>
</dbReference>
<comment type="cofactor">
    <cofactor evidence="1">
        <name>Mg(2+)</name>
        <dbReference type="ChEBI" id="CHEBI:18420"/>
    </cofactor>
</comment>
<dbReference type="CDD" id="cd18735">
    <property type="entry name" value="PIN_HiVapC1-like"/>
    <property type="match status" value="1"/>
</dbReference>
<dbReference type="PANTHER" id="PTHR33653:SF1">
    <property type="entry name" value="RIBONUCLEASE VAPC2"/>
    <property type="match status" value="1"/>
</dbReference>
<keyword evidence="3" id="KW-0540">Nuclease</keyword>
<evidence type="ECO:0000313" key="10">
    <source>
        <dbReference type="Proteomes" id="UP000198988"/>
    </source>
</evidence>
<accession>A0A1H6L181</accession>
<reference evidence="10" key="1">
    <citation type="submission" date="2016-06" db="EMBL/GenBank/DDBJ databases">
        <authorList>
            <person name="Petersen J."/>
            <person name="Sayavedra L."/>
        </authorList>
    </citation>
    <scope>NUCLEOTIDE SEQUENCE [LARGE SCALE GENOMIC DNA]</scope>
    <source>
        <strain evidence="10">BazSymA</strain>
    </source>
</reference>
<dbReference type="Gene3D" id="3.40.50.1010">
    <property type="entry name" value="5'-nuclease"/>
    <property type="match status" value="1"/>
</dbReference>
<keyword evidence="6" id="KW-0460">Magnesium</keyword>
<keyword evidence="2" id="KW-1277">Toxin-antitoxin system</keyword>
<dbReference type="AlphaFoldDB" id="A0A1H6L181"/>
<dbReference type="InterPro" id="IPR050556">
    <property type="entry name" value="Type_II_TA_system_RNase"/>
</dbReference>
<evidence type="ECO:0000256" key="5">
    <source>
        <dbReference type="ARBA" id="ARBA00022801"/>
    </source>
</evidence>
<dbReference type="EMBL" id="CDSC02000217">
    <property type="protein sequence ID" value="SEH80014.1"/>
    <property type="molecule type" value="Genomic_DNA"/>
</dbReference>
<protein>
    <submittedName>
        <fullName evidence="9">PIN domain</fullName>
    </submittedName>
</protein>
<evidence type="ECO:0000256" key="2">
    <source>
        <dbReference type="ARBA" id="ARBA00022649"/>
    </source>
</evidence>
<evidence type="ECO:0000256" key="4">
    <source>
        <dbReference type="ARBA" id="ARBA00022723"/>
    </source>
</evidence>
<dbReference type="RefSeq" id="WP_337925529.1">
    <property type="nucleotide sequence ID" value="NZ_CDSC02000217.1"/>
</dbReference>
<comment type="similarity">
    <text evidence="7">Belongs to the PINc/VapC protein family.</text>
</comment>
<dbReference type="InterPro" id="IPR002716">
    <property type="entry name" value="PIN_dom"/>
</dbReference>
<dbReference type="GO" id="GO:0016787">
    <property type="term" value="F:hydrolase activity"/>
    <property type="evidence" value="ECO:0007669"/>
    <property type="project" value="UniProtKB-KW"/>
</dbReference>
<proteinExistence type="inferred from homology"/>
<dbReference type="PANTHER" id="PTHR33653">
    <property type="entry name" value="RIBONUCLEASE VAPC2"/>
    <property type="match status" value="1"/>
</dbReference>
<dbReference type="InterPro" id="IPR029060">
    <property type="entry name" value="PIN-like_dom_sf"/>
</dbReference>
<dbReference type="GO" id="GO:0004518">
    <property type="term" value="F:nuclease activity"/>
    <property type="evidence" value="ECO:0007669"/>
    <property type="project" value="UniProtKB-KW"/>
</dbReference>
<evidence type="ECO:0000256" key="6">
    <source>
        <dbReference type="ARBA" id="ARBA00022842"/>
    </source>
</evidence>
<gene>
    <name evidence="9" type="ORF">BAZSYMA_ACONTIG01847_0</name>
</gene>
<evidence type="ECO:0000313" key="9">
    <source>
        <dbReference type="EMBL" id="SEH80014.1"/>
    </source>
</evidence>
<evidence type="ECO:0000256" key="3">
    <source>
        <dbReference type="ARBA" id="ARBA00022722"/>
    </source>
</evidence>
<feature type="domain" description="PIN" evidence="8">
    <location>
        <begin position="4"/>
        <end position="125"/>
    </location>
</feature>
<sequence length="134" mass="15254">MIDYILDTNICIYVVKKKPITAFSRFSHIPSCHMAISVITYGELLYGANKSQYRHKSLSVLNNFIALTQVIQIDKNVAKHYGEIKADLSKKGQIISDNDLWIAAHVRSLDATLVSNNLKEFERVQGLKTENWVE</sequence>
<dbReference type="SUPFAM" id="SSF88723">
    <property type="entry name" value="PIN domain-like"/>
    <property type="match status" value="1"/>
</dbReference>
<name>A0A1H6L181_9GAMM</name>
<dbReference type="Proteomes" id="UP000198988">
    <property type="component" value="Unassembled WGS sequence"/>
</dbReference>
<organism evidence="9 10">
    <name type="scientific">Bathymodiolus azoricus thioautotrophic gill symbiont</name>
    <dbReference type="NCBI Taxonomy" id="235205"/>
    <lineage>
        <taxon>Bacteria</taxon>
        <taxon>Pseudomonadati</taxon>
        <taxon>Pseudomonadota</taxon>
        <taxon>Gammaproteobacteria</taxon>
        <taxon>sulfur-oxidizing symbionts</taxon>
    </lineage>
</organism>
<evidence type="ECO:0000256" key="7">
    <source>
        <dbReference type="ARBA" id="ARBA00038093"/>
    </source>
</evidence>